<organism evidence="1 2">
    <name type="scientific">Fructobacillus apis</name>
    <dbReference type="NCBI Taxonomy" id="2935017"/>
    <lineage>
        <taxon>Bacteria</taxon>
        <taxon>Bacillati</taxon>
        <taxon>Bacillota</taxon>
        <taxon>Bacilli</taxon>
        <taxon>Lactobacillales</taxon>
        <taxon>Lactobacillaceae</taxon>
        <taxon>Fructobacillus</taxon>
    </lineage>
</organism>
<dbReference type="InterPro" id="IPR036390">
    <property type="entry name" value="WH_DNA-bd_sf"/>
</dbReference>
<dbReference type="SUPFAM" id="SSF46785">
    <property type="entry name" value="Winged helix' DNA-binding domain"/>
    <property type="match status" value="1"/>
</dbReference>
<dbReference type="Gene3D" id="1.10.10.10">
    <property type="entry name" value="Winged helix-like DNA-binding domain superfamily/Winged helix DNA-binding domain"/>
    <property type="match status" value="1"/>
</dbReference>
<gene>
    <name evidence="1" type="ORF">NFX39_03365</name>
</gene>
<proteinExistence type="predicted"/>
<evidence type="ECO:0000313" key="1">
    <source>
        <dbReference type="EMBL" id="MCO0832127.1"/>
    </source>
</evidence>
<dbReference type="RefSeq" id="WP_252442974.1">
    <property type="nucleotide sequence ID" value="NZ_JAMWYK010000002.1"/>
</dbReference>
<dbReference type="PANTHER" id="PTHR33221">
    <property type="entry name" value="WINGED HELIX-TURN-HELIX TRANSCRIPTIONAL REGULATOR, RRF2 FAMILY"/>
    <property type="match status" value="1"/>
</dbReference>
<name>A0ABT0ZQ71_9LACO</name>
<protein>
    <submittedName>
        <fullName evidence="1">Rrf2 family transcriptional regulator</fullName>
    </submittedName>
</protein>
<evidence type="ECO:0000313" key="2">
    <source>
        <dbReference type="Proteomes" id="UP001523234"/>
    </source>
</evidence>
<dbReference type="Pfam" id="PF02082">
    <property type="entry name" value="Rrf2"/>
    <property type="match status" value="1"/>
</dbReference>
<sequence length="145" mass="15941">MKPSMKLTNAVHVLLYIARKDNNISYSSKAVAESVNTNPSRIRAIMAELTNAAIIKREGGPMSRPILARPASEISLADILKAVDSAAIFQLDSKVNQHCPLASQVNPALAVYYQQFEDHLLEDMENVSLGDLIADVNQQTKSKMF</sequence>
<dbReference type="InterPro" id="IPR000944">
    <property type="entry name" value="Tscrpt_reg_Rrf2"/>
</dbReference>
<dbReference type="PROSITE" id="PS51197">
    <property type="entry name" value="HTH_RRF2_2"/>
    <property type="match status" value="1"/>
</dbReference>
<keyword evidence="2" id="KW-1185">Reference proteome</keyword>
<reference evidence="1 2" key="1">
    <citation type="submission" date="2022-06" db="EMBL/GenBank/DDBJ databases">
        <title>Fructobacillus taiwanensis sp. nov., isolated from the honeybee.</title>
        <authorList>
            <person name="Chen Y.-S."/>
            <person name="Wang L.-T."/>
            <person name="Lee Y.-S."/>
            <person name="Chang Y.-C."/>
            <person name="Wu H.-C."/>
            <person name="Liao C.-Y."/>
            <person name="Chen W.-H."/>
            <person name="Deng J.-N."/>
            <person name="Wang Y.-H."/>
        </authorList>
    </citation>
    <scope>NUCLEOTIDE SEQUENCE [LARGE SCALE GENOMIC DNA]</scope>
    <source>
        <strain evidence="1 2">W13</strain>
    </source>
</reference>
<dbReference type="EMBL" id="JAMWYK010000002">
    <property type="protein sequence ID" value="MCO0832127.1"/>
    <property type="molecule type" value="Genomic_DNA"/>
</dbReference>
<dbReference type="Proteomes" id="UP001523234">
    <property type="component" value="Unassembled WGS sequence"/>
</dbReference>
<accession>A0ABT0ZQ71</accession>
<dbReference type="InterPro" id="IPR036388">
    <property type="entry name" value="WH-like_DNA-bd_sf"/>
</dbReference>
<comment type="caution">
    <text evidence="1">The sequence shown here is derived from an EMBL/GenBank/DDBJ whole genome shotgun (WGS) entry which is preliminary data.</text>
</comment>
<dbReference type="PANTHER" id="PTHR33221:SF15">
    <property type="entry name" value="HTH-TYPE TRANSCRIPTIONAL REGULATOR YWGB-RELATED"/>
    <property type="match status" value="1"/>
</dbReference>